<evidence type="ECO:0000259" key="1">
    <source>
        <dbReference type="Pfam" id="PF00617"/>
    </source>
</evidence>
<sequence>MHSISVGSERGSVEPLAPPASLTASYSPFRSLSPTRTAMSQLDALPARSAPPDLPQSYQAIFQIASEFPRFVVPYYPWWEDEATTVLWAFKNLDIRLVIRYGLFRDENLPRSSLLSRNVDAIDAVFVALTEPREHQLLGHLSHMQRVEEILRRSGTPPFQPVPWSWLPQLPGHSPDARTIAQAIEAESHFQLSKVAFEDIVRASLGYTATSVEWFLMQHTALYIHLLDHLHMYPDDLPTYVEVEKHLQTKSPFAHRAVVQCLLAIRPEAAADMPLPSTRGFEFVAGPIQQLFQDRPESLTNMLKICNVFAVRYRRQYINTAKVPWNMTFDASYPFLEDYLGSSSPSDLARTLTSLDKGDFASLSRQSIVAQDEIVKDLLESWQVLTVSVWECCSAIPDLPAYLRECAKSLLQLHNYHSLTAILNGLHKYAISTARSRGLNTTVGGMVVLDPILPPETNFLCDASHNYAAYRHHYNDYPGLPFLLPHLRDAQQNGDLALQPIFRFLQK</sequence>
<reference evidence="2" key="1">
    <citation type="submission" date="2022-11" db="EMBL/GenBank/DDBJ databases">
        <authorList>
            <person name="Petersen C."/>
        </authorList>
    </citation>
    <scope>NUCLEOTIDE SEQUENCE</scope>
    <source>
        <strain evidence="2">IBT 30761</strain>
    </source>
</reference>
<accession>A0A9W9G2V4</accession>
<gene>
    <name evidence="2" type="ORF">N7532_001635</name>
</gene>
<dbReference type="GO" id="GO:0007264">
    <property type="term" value="P:small GTPase-mediated signal transduction"/>
    <property type="evidence" value="ECO:0007669"/>
    <property type="project" value="InterPro"/>
</dbReference>
<evidence type="ECO:0000313" key="2">
    <source>
        <dbReference type="EMBL" id="KAJ5111100.1"/>
    </source>
</evidence>
<dbReference type="Gene3D" id="1.10.840.10">
    <property type="entry name" value="Ras guanine-nucleotide exchange factors catalytic domain"/>
    <property type="match status" value="1"/>
</dbReference>
<name>A0A9W9G2V4_9EURO</name>
<dbReference type="InterPro" id="IPR001895">
    <property type="entry name" value="RASGEF_cat_dom"/>
</dbReference>
<comment type="caution">
    <text evidence="2">The sequence shown here is derived from an EMBL/GenBank/DDBJ whole genome shotgun (WGS) entry which is preliminary data.</text>
</comment>
<dbReference type="OrthoDB" id="4312812at2759"/>
<dbReference type="InterPro" id="IPR036964">
    <property type="entry name" value="RASGEF_cat_dom_sf"/>
</dbReference>
<dbReference type="EMBL" id="JAPQKI010000002">
    <property type="protein sequence ID" value="KAJ5111100.1"/>
    <property type="molecule type" value="Genomic_DNA"/>
</dbReference>
<dbReference type="InterPro" id="IPR023578">
    <property type="entry name" value="Ras_GEF_dom_sf"/>
</dbReference>
<dbReference type="AlphaFoldDB" id="A0A9W9G2V4"/>
<dbReference type="GO" id="GO:0005085">
    <property type="term" value="F:guanyl-nucleotide exchange factor activity"/>
    <property type="evidence" value="ECO:0007669"/>
    <property type="project" value="InterPro"/>
</dbReference>
<dbReference type="Pfam" id="PF00617">
    <property type="entry name" value="RasGEF"/>
    <property type="match status" value="1"/>
</dbReference>
<proteinExistence type="predicted"/>
<keyword evidence="3" id="KW-1185">Reference proteome</keyword>
<dbReference type="RefSeq" id="XP_056479170.1">
    <property type="nucleotide sequence ID" value="XM_056614129.1"/>
</dbReference>
<feature type="domain" description="Ras-GEF" evidence="1">
    <location>
        <begin position="405"/>
        <end position="490"/>
    </location>
</feature>
<dbReference type="GeneID" id="81353108"/>
<dbReference type="Proteomes" id="UP001149074">
    <property type="component" value="Unassembled WGS sequence"/>
</dbReference>
<organism evidence="2 3">
    <name type="scientific">Penicillium argentinense</name>
    <dbReference type="NCBI Taxonomy" id="1131581"/>
    <lineage>
        <taxon>Eukaryota</taxon>
        <taxon>Fungi</taxon>
        <taxon>Dikarya</taxon>
        <taxon>Ascomycota</taxon>
        <taxon>Pezizomycotina</taxon>
        <taxon>Eurotiomycetes</taxon>
        <taxon>Eurotiomycetidae</taxon>
        <taxon>Eurotiales</taxon>
        <taxon>Aspergillaceae</taxon>
        <taxon>Penicillium</taxon>
    </lineage>
</organism>
<protein>
    <submittedName>
        <fullName evidence="2">Guanine-nucleotide dissociation stimulator CDC25</fullName>
    </submittedName>
</protein>
<reference evidence="2" key="2">
    <citation type="journal article" date="2023" name="IMA Fungus">
        <title>Comparative genomic study of the Penicillium genus elucidates a diverse pangenome and 15 lateral gene transfer events.</title>
        <authorList>
            <person name="Petersen C."/>
            <person name="Sorensen T."/>
            <person name="Nielsen M.R."/>
            <person name="Sondergaard T.E."/>
            <person name="Sorensen J.L."/>
            <person name="Fitzpatrick D.A."/>
            <person name="Frisvad J.C."/>
            <person name="Nielsen K.L."/>
        </authorList>
    </citation>
    <scope>NUCLEOTIDE SEQUENCE</scope>
    <source>
        <strain evidence="2">IBT 30761</strain>
    </source>
</reference>
<evidence type="ECO:0000313" key="3">
    <source>
        <dbReference type="Proteomes" id="UP001149074"/>
    </source>
</evidence>
<dbReference type="SUPFAM" id="SSF48366">
    <property type="entry name" value="Ras GEF"/>
    <property type="match status" value="1"/>
</dbReference>